<evidence type="ECO:0000256" key="6">
    <source>
        <dbReference type="HAMAP-Rule" id="MF_01345"/>
    </source>
</evidence>
<evidence type="ECO:0000256" key="8">
    <source>
        <dbReference type="SAM" id="MobiDB-lite"/>
    </source>
</evidence>
<dbReference type="PANTHER" id="PTHR10744:SF1">
    <property type="entry name" value="SMALL RIBOSOMAL SUBUNIT PROTEIN US17M"/>
    <property type="match status" value="1"/>
</dbReference>
<keyword evidence="4 6" id="KW-0689">Ribosomal protein</keyword>
<dbReference type="AlphaFoldDB" id="A0AAQ3LDR1"/>
<feature type="region of interest" description="Disordered" evidence="8">
    <location>
        <begin position="1"/>
        <end position="21"/>
    </location>
</feature>
<evidence type="ECO:0000313" key="10">
    <source>
        <dbReference type="Proteomes" id="UP001304300"/>
    </source>
</evidence>
<keyword evidence="2 6" id="KW-0699">rRNA-binding</keyword>
<evidence type="ECO:0000256" key="2">
    <source>
        <dbReference type="ARBA" id="ARBA00022730"/>
    </source>
</evidence>
<dbReference type="Pfam" id="PF00366">
    <property type="entry name" value="Ribosomal_S17"/>
    <property type="match status" value="1"/>
</dbReference>
<gene>
    <name evidence="6 9" type="primary">rpsQ</name>
    <name evidence="9" type="ORF">RZN69_10385</name>
</gene>
<accession>A0AAQ3LDR1</accession>
<reference evidence="9 10" key="1">
    <citation type="submission" date="2023-10" db="EMBL/GenBank/DDBJ databases">
        <title>Rubellicoccus peritrichatus gen. nov., sp. nov., isolated from an algae of coral reef tank.</title>
        <authorList>
            <person name="Luo J."/>
        </authorList>
    </citation>
    <scope>NUCLEOTIDE SEQUENCE [LARGE SCALE GENOMIC DNA]</scope>
    <source>
        <strain evidence="9 10">CR14</strain>
    </source>
</reference>
<dbReference type="GO" id="GO:0003735">
    <property type="term" value="F:structural constituent of ribosome"/>
    <property type="evidence" value="ECO:0007669"/>
    <property type="project" value="UniProtKB-UniRule"/>
</dbReference>
<dbReference type="GO" id="GO:0019843">
    <property type="term" value="F:rRNA binding"/>
    <property type="evidence" value="ECO:0007669"/>
    <property type="project" value="UniProtKB-UniRule"/>
</dbReference>
<dbReference type="NCBIfam" id="NF004123">
    <property type="entry name" value="PRK05610.1"/>
    <property type="match status" value="1"/>
</dbReference>
<dbReference type="PRINTS" id="PR00973">
    <property type="entry name" value="RIBOSOMALS17"/>
</dbReference>
<dbReference type="RefSeq" id="WP_317836054.1">
    <property type="nucleotide sequence ID" value="NZ_CP136920.1"/>
</dbReference>
<dbReference type="InterPro" id="IPR019979">
    <property type="entry name" value="Ribosomal_uS17_CS"/>
</dbReference>
<proteinExistence type="inferred from homology"/>
<dbReference type="GO" id="GO:0022627">
    <property type="term" value="C:cytosolic small ribosomal subunit"/>
    <property type="evidence" value="ECO:0007669"/>
    <property type="project" value="UniProtKB-UniRule"/>
</dbReference>
<dbReference type="InterPro" id="IPR012340">
    <property type="entry name" value="NA-bd_OB-fold"/>
</dbReference>
<dbReference type="KEGG" id="puo:RZN69_10385"/>
<dbReference type="InterPro" id="IPR000266">
    <property type="entry name" value="Ribosomal_uS17"/>
</dbReference>
<dbReference type="PROSITE" id="PS00056">
    <property type="entry name" value="RIBOSOMAL_S17"/>
    <property type="match status" value="1"/>
</dbReference>
<dbReference type="InterPro" id="IPR019984">
    <property type="entry name" value="Ribosomal_uS17_bact/chlr"/>
</dbReference>
<dbReference type="NCBIfam" id="TIGR03635">
    <property type="entry name" value="uS17_bact"/>
    <property type="match status" value="1"/>
</dbReference>
<dbReference type="Proteomes" id="UP001304300">
    <property type="component" value="Chromosome"/>
</dbReference>
<evidence type="ECO:0000256" key="4">
    <source>
        <dbReference type="ARBA" id="ARBA00022980"/>
    </source>
</evidence>
<dbReference type="PANTHER" id="PTHR10744">
    <property type="entry name" value="40S RIBOSOMAL PROTEIN S11 FAMILY MEMBER"/>
    <property type="match status" value="1"/>
</dbReference>
<dbReference type="Gene3D" id="2.40.50.140">
    <property type="entry name" value="Nucleic acid-binding proteins"/>
    <property type="match status" value="1"/>
</dbReference>
<dbReference type="CDD" id="cd00364">
    <property type="entry name" value="Ribosomal_uS17"/>
    <property type="match status" value="1"/>
</dbReference>
<protein>
    <recommendedName>
        <fullName evidence="6">Small ribosomal subunit protein uS17</fullName>
    </recommendedName>
</protein>
<organism evidence="9 10">
    <name type="scientific">Rubellicoccus peritrichatus</name>
    <dbReference type="NCBI Taxonomy" id="3080537"/>
    <lineage>
        <taxon>Bacteria</taxon>
        <taxon>Pseudomonadati</taxon>
        <taxon>Verrucomicrobiota</taxon>
        <taxon>Opitutia</taxon>
        <taxon>Puniceicoccales</taxon>
        <taxon>Cerasicoccaceae</taxon>
        <taxon>Rubellicoccus</taxon>
    </lineage>
</organism>
<keyword evidence="10" id="KW-1185">Reference proteome</keyword>
<sequence length="95" mass="10866">MAEEASNSTRNKRKDLTGVVTSRSGDKSVKVTFFYKIAHPAYRKEVKRKTVVHVHDEKNECGVGDKVEIMETRPLSKLKRWRIVRILEKAPTVGV</sequence>
<dbReference type="SUPFAM" id="SSF50249">
    <property type="entry name" value="Nucleic acid-binding proteins"/>
    <property type="match status" value="1"/>
</dbReference>
<evidence type="ECO:0000256" key="5">
    <source>
        <dbReference type="ARBA" id="ARBA00023274"/>
    </source>
</evidence>
<evidence type="ECO:0000256" key="7">
    <source>
        <dbReference type="RuleBase" id="RU003872"/>
    </source>
</evidence>
<dbReference type="HAMAP" id="MF_01345_B">
    <property type="entry name" value="Ribosomal_uS17_B"/>
    <property type="match status" value="1"/>
</dbReference>
<evidence type="ECO:0000256" key="1">
    <source>
        <dbReference type="ARBA" id="ARBA00010254"/>
    </source>
</evidence>
<evidence type="ECO:0000256" key="3">
    <source>
        <dbReference type="ARBA" id="ARBA00022884"/>
    </source>
</evidence>
<comment type="function">
    <text evidence="6">One of the primary rRNA binding proteins, it binds specifically to the 5'-end of 16S ribosomal RNA.</text>
</comment>
<name>A0AAQ3LDR1_9BACT</name>
<evidence type="ECO:0000313" key="9">
    <source>
        <dbReference type="EMBL" id="WOO43497.1"/>
    </source>
</evidence>
<dbReference type="GO" id="GO:0006412">
    <property type="term" value="P:translation"/>
    <property type="evidence" value="ECO:0007669"/>
    <property type="project" value="UniProtKB-UniRule"/>
</dbReference>
<comment type="similarity">
    <text evidence="1 6 7">Belongs to the universal ribosomal protein uS17 family.</text>
</comment>
<keyword evidence="3 6" id="KW-0694">RNA-binding</keyword>
<dbReference type="EMBL" id="CP136920">
    <property type="protein sequence ID" value="WOO43497.1"/>
    <property type="molecule type" value="Genomic_DNA"/>
</dbReference>
<comment type="subunit">
    <text evidence="6">Part of the 30S ribosomal subunit.</text>
</comment>
<keyword evidence="5 6" id="KW-0687">Ribonucleoprotein</keyword>